<proteinExistence type="predicted"/>
<dbReference type="Proteomes" id="UP001148737">
    <property type="component" value="Unassembled WGS sequence"/>
</dbReference>
<accession>A0ACC1QM80</accession>
<gene>
    <name evidence="1" type="ORF">NLG97_g7949</name>
</gene>
<evidence type="ECO:0000313" key="1">
    <source>
        <dbReference type="EMBL" id="KAJ3480919.1"/>
    </source>
</evidence>
<dbReference type="EMBL" id="JANAKD010001306">
    <property type="protein sequence ID" value="KAJ3480919.1"/>
    <property type="molecule type" value="Genomic_DNA"/>
</dbReference>
<comment type="caution">
    <text evidence="1">The sequence shown here is derived from an EMBL/GenBank/DDBJ whole genome shotgun (WGS) entry which is preliminary data.</text>
</comment>
<sequence>MSAVRYLRDREHPNLPPQEGDPNLYILGELCGHNVVLAWLSGNQGKGAAAIVATNLSRSFPAVKWRFMVGIGGGVPSEKHDIRLGDVVISMPEGHHGGVVQYDLGKDEEENFKLKGLLLPLPTQLRNAVELMRSNHMISDNKIEEFLQEMLQKGSGLSVYKRPPSGADVLFTFDYRHETNHATCEGCHKGMIIHRRPRSFDRPYIHYGLVASGDRVMKRGVKRQATVQNVGDILCFEMEAAGIATEYPCMVIRGISDYADSHKNDGWHYYAAATAAATAKELLSCVPGGYETGECEKDARPHGRSVNELSNNGK</sequence>
<evidence type="ECO:0000313" key="2">
    <source>
        <dbReference type="Proteomes" id="UP001148737"/>
    </source>
</evidence>
<keyword evidence="2" id="KW-1185">Reference proteome</keyword>
<reference evidence="1" key="1">
    <citation type="submission" date="2022-07" db="EMBL/GenBank/DDBJ databases">
        <title>Genome Sequence of Lecanicillium saksenae.</title>
        <authorList>
            <person name="Buettner E."/>
        </authorList>
    </citation>
    <scope>NUCLEOTIDE SEQUENCE</scope>
    <source>
        <strain evidence="1">VT-O1</strain>
    </source>
</reference>
<organism evidence="1 2">
    <name type="scientific">Lecanicillium saksenae</name>
    <dbReference type="NCBI Taxonomy" id="468837"/>
    <lineage>
        <taxon>Eukaryota</taxon>
        <taxon>Fungi</taxon>
        <taxon>Dikarya</taxon>
        <taxon>Ascomycota</taxon>
        <taxon>Pezizomycotina</taxon>
        <taxon>Sordariomycetes</taxon>
        <taxon>Hypocreomycetidae</taxon>
        <taxon>Hypocreales</taxon>
        <taxon>Cordycipitaceae</taxon>
        <taxon>Lecanicillium</taxon>
    </lineage>
</organism>
<name>A0ACC1QM80_9HYPO</name>
<protein>
    <submittedName>
        <fullName evidence="1">Uncharacterized protein</fullName>
    </submittedName>
</protein>